<evidence type="ECO:0000313" key="6">
    <source>
        <dbReference type="Proteomes" id="UP000214603"/>
    </source>
</evidence>
<dbReference type="GO" id="GO:0003700">
    <property type="term" value="F:DNA-binding transcription factor activity"/>
    <property type="evidence" value="ECO:0007669"/>
    <property type="project" value="InterPro"/>
</dbReference>
<dbReference type="CDD" id="cd07377">
    <property type="entry name" value="WHTH_GntR"/>
    <property type="match status" value="1"/>
</dbReference>
<keyword evidence="2" id="KW-0238">DNA-binding</keyword>
<keyword evidence="3" id="KW-0804">Transcription</keyword>
<evidence type="ECO:0000256" key="3">
    <source>
        <dbReference type="ARBA" id="ARBA00023163"/>
    </source>
</evidence>
<dbReference type="Pfam" id="PF00392">
    <property type="entry name" value="GntR"/>
    <property type="match status" value="1"/>
</dbReference>
<dbReference type="AlphaFoldDB" id="A0A225MNZ9"/>
<evidence type="ECO:0000259" key="4">
    <source>
        <dbReference type="PROSITE" id="PS50949"/>
    </source>
</evidence>
<dbReference type="GO" id="GO:0003677">
    <property type="term" value="F:DNA binding"/>
    <property type="evidence" value="ECO:0007669"/>
    <property type="project" value="UniProtKB-KW"/>
</dbReference>
<dbReference type="Gene3D" id="1.20.120.530">
    <property type="entry name" value="GntR ligand-binding domain-like"/>
    <property type="match status" value="1"/>
</dbReference>
<dbReference type="Pfam" id="PF07729">
    <property type="entry name" value="FCD"/>
    <property type="match status" value="1"/>
</dbReference>
<dbReference type="InterPro" id="IPR008920">
    <property type="entry name" value="TF_FadR/GntR_C"/>
</dbReference>
<accession>A0A225MNZ9</accession>
<dbReference type="Gene3D" id="1.10.10.10">
    <property type="entry name" value="Winged helix-like DNA-binding domain superfamily/Winged helix DNA-binding domain"/>
    <property type="match status" value="1"/>
</dbReference>
<keyword evidence="1" id="KW-0805">Transcription regulation</keyword>
<dbReference type="InterPro" id="IPR036388">
    <property type="entry name" value="WH-like_DNA-bd_sf"/>
</dbReference>
<dbReference type="OrthoDB" id="8066003at2"/>
<protein>
    <recommendedName>
        <fullName evidence="4">HTH gntR-type domain-containing protein</fullName>
    </recommendedName>
</protein>
<organism evidence="5 6">
    <name type="scientific">Candidimonas nitroreducens</name>
    <dbReference type="NCBI Taxonomy" id="683354"/>
    <lineage>
        <taxon>Bacteria</taxon>
        <taxon>Pseudomonadati</taxon>
        <taxon>Pseudomonadota</taxon>
        <taxon>Betaproteobacteria</taxon>
        <taxon>Burkholderiales</taxon>
        <taxon>Alcaligenaceae</taxon>
        <taxon>Candidimonas</taxon>
    </lineage>
</organism>
<dbReference type="InterPro" id="IPR000524">
    <property type="entry name" value="Tscrpt_reg_HTH_GntR"/>
</dbReference>
<dbReference type="PANTHER" id="PTHR43537">
    <property type="entry name" value="TRANSCRIPTIONAL REGULATOR, GNTR FAMILY"/>
    <property type="match status" value="1"/>
</dbReference>
<dbReference type="InterPro" id="IPR011711">
    <property type="entry name" value="GntR_C"/>
</dbReference>
<dbReference type="SMART" id="SM00895">
    <property type="entry name" value="FCD"/>
    <property type="match status" value="1"/>
</dbReference>
<evidence type="ECO:0000256" key="1">
    <source>
        <dbReference type="ARBA" id="ARBA00023015"/>
    </source>
</evidence>
<name>A0A225MNZ9_9BURK</name>
<dbReference type="PANTHER" id="PTHR43537:SF49">
    <property type="entry name" value="TRANSCRIPTIONAL REGULATORY PROTEIN"/>
    <property type="match status" value="1"/>
</dbReference>
<keyword evidence="6" id="KW-1185">Reference proteome</keyword>
<evidence type="ECO:0000256" key="2">
    <source>
        <dbReference type="ARBA" id="ARBA00023125"/>
    </source>
</evidence>
<dbReference type="RefSeq" id="WP_088602797.1">
    <property type="nucleotide sequence ID" value="NZ_NJIH01000004.1"/>
</dbReference>
<proteinExistence type="predicted"/>
<dbReference type="SMART" id="SM00345">
    <property type="entry name" value="HTH_GNTR"/>
    <property type="match status" value="1"/>
</dbReference>
<dbReference type="SUPFAM" id="SSF46785">
    <property type="entry name" value="Winged helix' DNA-binding domain"/>
    <property type="match status" value="1"/>
</dbReference>
<comment type="caution">
    <text evidence="5">The sequence shown here is derived from an EMBL/GenBank/DDBJ whole genome shotgun (WGS) entry which is preliminary data.</text>
</comment>
<dbReference type="Proteomes" id="UP000214603">
    <property type="component" value="Unassembled WGS sequence"/>
</dbReference>
<sequence>MSKTFSTRALSIADTLRSRIYEGGLPPDTHLMEVPLAAELGVSRTPLRDALARLADEGLLAYLPNRGYVVRRFQFKDVYDAYTLRANLEGFACRLACQNGFDASAMTRLDSVLAKQQEVLYTGVWSVERALAWHDLNLKFHSLFLEIAGNHWLSEAALRVRRLPLIFDREGRPHNHGELQLLYQREHSREAYSEHLRLAAAVKHGEASRAEGLMAEHILHNRDVLNQRFKQENEGG</sequence>
<dbReference type="SUPFAM" id="SSF48008">
    <property type="entry name" value="GntR ligand-binding domain-like"/>
    <property type="match status" value="1"/>
</dbReference>
<evidence type="ECO:0000313" key="5">
    <source>
        <dbReference type="EMBL" id="OWT61710.1"/>
    </source>
</evidence>
<dbReference type="PROSITE" id="PS50949">
    <property type="entry name" value="HTH_GNTR"/>
    <property type="match status" value="1"/>
</dbReference>
<reference evidence="6" key="1">
    <citation type="submission" date="2017-06" db="EMBL/GenBank/DDBJ databases">
        <title>Herbaspirillum phytohormonus sp. nov., isolated from the root nodule of Robinia pseudoacacia in lead-zinc mine.</title>
        <authorList>
            <person name="Fan M."/>
            <person name="Lin Y."/>
        </authorList>
    </citation>
    <scope>NUCLEOTIDE SEQUENCE [LARGE SCALE GENOMIC DNA]</scope>
    <source>
        <strain evidence="6">SC-089</strain>
    </source>
</reference>
<dbReference type="EMBL" id="NJIH01000004">
    <property type="protein sequence ID" value="OWT61710.1"/>
    <property type="molecule type" value="Genomic_DNA"/>
</dbReference>
<dbReference type="InterPro" id="IPR036390">
    <property type="entry name" value="WH_DNA-bd_sf"/>
</dbReference>
<gene>
    <name evidence="5" type="ORF">CEY11_07630</name>
</gene>
<feature type="domain" description="HTH gntR-type" evidence="4">
    <location>
        <begin position="6"/>
        <end position="73"/>
    </location>
</feature>